<feature type="region of interest" description="Disordered" evidence="1">
    <location>
        <begin position="149"/>
        <end position="218"/>
    </location>
</feature>
<name>A0AA39X5P7_9PEZI</name>
<feature type="compositionally biased region" description="Low complexity" evidence="1">
    <location>
        <begin position="152"/>
        <end position="176"/>
    </location>
</feature>
<sequence>MVKPDYSRDYYADLELSATAEVTEIKKQFRKLALKYHPDRNPGEEDAAKAKFLIIQAAHEILTDATLKAKYDANRTRSKYPTASGVRGNPYSGVAKDATDQWGAPPKRQTGAQTRPASTRYSSWAPPPQPKPKQDSAYDHLRAWDRMRSAGHKAAAAATSAASAATGRASRPQPKADAPPPPPRTAYQARQQEASFGTRKTTGFAPTSPLGDEPPVKNQHYSSVHINVFEETAANLRKAKARAADPNIDPLSEQFGETFLDNRQRTPYASHVGEKTNPFEGASTTRARSVRESWRRTQESDDDRTPERPHRQRSASVGESESMKPTKDTPRAGYNAVPNLRFTSQAGARYSPRPAEPKTAPPTGAFPFPTSTSDTGSGYSSANATVNGGTSQTNGPNVYEPPQPRPWPLNYCFPSVLQQGTRTQSRSILNNGIGSFRTQSPGLRFTTAGQSGLLGPFPYQGSSGPTGGTNGCAEPDHDSSTPKKRKTSGTAPPSGATPSSKRMNPFERSLEAQLQTLLSRSREKAGTRPSLSTKGDGLKKANSTRSVRFTVPDDDDDDDVPPSAASQQARFMRNSTDNINTRFVAEEKAGESFMFNAGGPPSPEDAFMKAKQRSRSTPRGRQSPLRTAFASSTESFTNSANPPPKPSGFDAEEWTEKIGPHNFVPPQVTRTSASPTRQSRVPKKTKSVRMTAGTAGLVDDEHTSEEDRPRPTPSPVNVNGAPSPIPMDIDTPEPVSTPAPPQPSSARTINVEPSKPEWRAGDVNNTQGGARLENKTVPPKPNPNTAGSEDTDAFHRPIFADFQKVEPFAPKPSGLGNFGDMKTNLPFASKPSAKLPLQKEETTTKEVAVTLPPFPVCPRPPPALAVANLRPSTDSWREYVLNFYKYLEEWAKAEKKIHDHFAARDRKGESEGNQRFAWINTRSDIGCERYLRHLEEDKFIRQKWMAACEAHELHVRDFMRYREKMKQTVEMA</sequence>
<organism evidence="3 4">
    <name type="scientific">Immersiella caudata</name>
    <dbReference type="NCBI Taxonomy" id="314043"/>
    <lineage>
        <taxon>Eukaryota</taxon>
        <taxon>Fungi</taxon>
        <taxon>Dikarya</taxon>
        <taxon>Ascomycota</taxon>
        <taxon>Pezizomycotina</taxon>
        <taxon>Sordariomycetes</taxon>
        <taxon>Sordariomycetidae</taxon>
        <taxon>Sordariales</taxon>
        <taxon>Lasiosphaeriaceae</taxon>
        <taxon>Immersiella</taxon>
    </lineage>
</organism>
<feature type="compositionally biased region" description="Basic and acidic residues" evidence="1">
    <location>
        <begin position="321"/>
        <end position="330"/>
    </location>
</feature>
<feature type="compositionally biased region" description="Basic and acidic residues" evidence="1">
    <location>
        <begin position="289"/>
        <end position="309"/>
    </location>
</feature>
<feature type="compositionally biased region" description="Polar residues" evidence="1">
    <location>
        <begin position="488"/>
        <end position="502"/>
    </location>
</feature>
<proteinExistence type="predicted"/>
<dbReference type="PRINTS" id="PR00625">
    <property type="entry name" value="JDOMAIN"/>
</dbReference>
<dbReference type="Gene3D" id="1.10.287.110">
    <property type="entry name" value="DnaJ domain"/>
    <property type="match status" value="1"/>
</dbReference>
<dbReference type="InterPro" id="IPR036869">
    <property type="entry name" value="J_dom_sf"/>
</dbReference>
<dbReference type="PANTHER" id="PTHR24074">
    <property type="entry name" value="CO-CHAPERONE PROTEIN DJLA"/>
    <property type="match status" value="1"/>
</dbReference>
<feature type="compositionally biased region" description="Low complexity" evidence="1">
    <location>
        <begin position="361"/>
        <end position="381"/>
    </location>
</feature>
<dbReference type="EMBL" id="JAULSU010000002">
    <property type="protein sequence ID" value="KAK0627781.1"/>
    <property type="molecule type" value="Genomic_DNA"/>
</dbReference>
<feature type="domain" description="J" evidence="2">
    <location>
        <begin position="9"/>
        <end position="75"/>
    </location>
</feature>
<feature type="region of interest" description="Disordered" evidence="1">
    <location>
        <begin position="431"/>
        <end position="506"/>
    </location>
</feature>
<feature type="region of interest" description="Disordered" evidence="1">
    <location>
        <begin position="595"/>
        <end position="790"/>
    </location>
</feature>
<dbReference type="PROSITE" id="PS50076">
    <property type="entry name" value="DNAJ_2"/>
    <property type="match status" value="1"/>
</dbReference>
<dbReference type="InterPro" id="IPR001623">
    <property type="entry name" value="DnaJ_domain"/>
</dbReference>
<evidence type="ECO:0000259" key="2">
    <source>
        <dbReference type="PROSITE" id="PS50076"/>
    </source>
</evidence>
<accession>A0AA39X5P7</accession>
<feature type="compositionally biased region" description="Polar residues" evidence="1">
    <location>
        <begin position="110"/>
        <end position="122"/>
    </location>
</feature>
<feature type="compositionally biased region" description="Polar residues" evidence="1">
    <location>
        <begin position="668"/>
        <end position="679"/>
    </location>
</feature>
<protein>
    <recommendedName>
        <fullName evidence="2">J domain-containing protein</fullName>
    </recommendedName>
</protein>
<feature type="region of interest" description="Disordered" evidence="1">
    <location>
        <begin position="240"/>
        <end position="396"/>
    </location>
</feature>
<evidence type="ECO:0000313" key="4">
    <source>
        <dbReference type="Proteomes" id="UP001175000"/>
    </source>
</evidence>
<dbReference type="AlphaFoldDB" id="A0AA39X5P7"/>
<gene>
    <name evidence="3" type="ORF">B0T14DRAFT_563557</name>
</gene>
<evidence type="ECO:0000256" key="1">
    <source>
        <dbReference type="SAM" id="MobiDB-lite"/>
    </source>
</evidence>
<dbReference type="SMART" id="SM00271">
    <property type="entry name" value="DnaJ"/>
    <property type="match status" value="1"/>
</dbReference>
<reference evidence="3" key="1">
    <citation type="submission" date="2023-06" db="EMBL/GenBank/DDBJ databases">
        <title>Genome-scale phylogeny and comparative genomics of the fungal order Sordariales.</title>
        <authorList>
            <consortium name="Lawrence Berkeley National Laboratory"/>
            <person name="Hensen N."/>
            <person name="Bonometti L."/>
            <person name="Westerberg I."/>
            <person name="Brannstrom I.O."/>
            <person name="Guillou S."/>
            <person name="Cros-Aarteil S."/>
            <person name="Calhoun S."/>
            <person name="Haridas S."/>
            <person name="Kuo A."/>
            <person name="Mondo S."/>
            <person name="Pangilinan J."/>
            <person name="Riley R."/>
            <person name="Labutti K."/>
            <person name="Andreopoulos B."/>
            <person name="Lipzen A."/>
            <person name="Chen C."/>
            <person name="Yanf M."/>
            <person name="Daum C."/>
            <person name="Ng V."/>
            <person name="Clum A."/>
            <person name="Steindorff A."/>
            <person name="Ohm R."/>
            <person name="Martin F."/>
            <person name="Silar P."/>
            <person name="Natvig D."/>
            <person name="Lalanne C."/>
            <person name="Gautier V."/>
            <person name="Ament-Velasquez S.L."/>
            <person name="Kruys A."/>
            <person name="Hutchinson M.I."/>
            <person name="Powell A.J."/>
            <person name="Barry K."/>
            <person name="Miller A.N."/>
            <person name="Grigoriev I.V."/>
            <person name="Debuchy R."/>
            <person name="Gladieux P."/>
            <person name="Thoren M.H."/>
            <person name="Johannesson H."/>
        </authorList>
    </citation>
    <scope>NUCLEOTIDE SEQUENCE</scope>
    <source>
        <strain evidence="3">CBS 606.72</strain>
    </source>
</reference>
<feature type="region of interest" description="Disordered" evidence="1">
    <location>
        <begin position="75"/>
        <end position="136"/>
    </location>
</feature>
<dbReference type="Proteomes" id="UP001175000">
    <property type="component" value="Unassembled WGS sequence"/>
</dbReference>
<feature type="compositionally biased region" description="Basic and acidic residues" evidence="1">
    <location>
        <begin position="699"/>
        <end position="710"/>
    </location>
</feature>
<feature type="compositionally biased region" description="Polar residues" evidence="1">
    <location>
        <begin position="382"/>
        <end position="396"/>
    </location>
</feature>
<dbReference type="Pfam" id="PF00226">
    <property type="entry name" value="DnaJ"/>
    <property type="match status" value="1"/>
</dbReference>
<dbReference type="FunFam" id="1.10.287.110:FF:000096">
    <property type="entry name" value="DnaJ domain protein"/>
    <property type="match status" value="1"/>
</dbReference>
<feature type="compositionally biased region" description="Polar residues" evidence="1">
    <location>
        <begin position="629"/>
        <end position="640"/>
    </location>
</feature>
<dbReference type="SUPFAM" id="SSF46565">
    <property type="entry name" value="Chaperone J-domain"/>
    <property type="match status" value="1"/>
</dbReference>
<keyword evidence="4" id="KW-1185">Reference proteome</keyword>
<feature type="region of interest" description="Disordered" evidence="1">
    <location>
        <begin position="518"/>
        <end position="568"/>
    </location>
</feature>
<feature type="compositionally biased region" description="Polar residues" evidence="1">
    <location>
        <begin position="193"/>
        <end position="205"/>
    </location>
</feature>
<dbReference type="InterPro" id="IPR050817">
    <property type="entry name" value="DjlA_DnaK_co-chaperone"/>
</dbReference>
<comment type="caution">
    <text evidence="3">The sequence shown here is derived from an EMBL/GenBank/DDBJ whole genome shotgun (WGS) entry which is preliminary data.</text>
</comment>
<dbReference type="CDD" id="cd06257">
    <property type="entry name" value="DnaJ"/>
    <property type="match status" value="1"/>
</dbReference>
<feature type="compositionally biased region" description="Polar residues" evidence="1">
    <location>
        <begin position="431"/>
        <end position="441"/>
    </location>
</feature>
<evidence type="ECO:0000313" key="3">
    <source>
        <dbReference type="EMBL" id="KAK0627781.1"/>
    </source>
</evidence>